<accession>A0A0E9T3V7</accession>
<reference evidence="1" key="1">
    <citation type="submission" date="2014-11" db="EMBL/GenBank/DDBJ databases">
        <authorList>
            <person name="Amaro Gonzalez C."/>
        </authorList>
    </citation>
    <scope>NUCLEOTIDE SEQUENCE</scope>
</reference>
<evidence type="ECO:0000313" key="1">
    <source>
        <dbReference type="EMBL" id="JAH48306.1"/>
    </source>
</evidence>
<sequence>MTCRLCADTPFLMSHFICVGSSV</sequence>
<protein>
    <submittedName>
        <fullName evidence="1">Uncharacterized protein</fullName>
    </submittedName>
</protein>
<name>A0A0E9T3V7_ANGAN</name>
<reference evidence="1" key="2">
    <citation type="journal article" date="2015" name="Fish Shellfish Immunol.">
        <title>Early steps in the European eel (Anguilla anguilla)-Vibrio vulnificus interaction in the gills: Role of the RtxA13 toxin.</title>
        <authorList>
            <person name="Callol A."/>
            <person name="Pajuelo D."/>
            <person name="Ebbesson L."/>
            <person name="Teles M."/>
            <person name="MacKenzie S."/>
            <person name="Amaro C."/>
        </authorList>
    </citation>
    <scope>NUCLEOTIDE SEQUENCE</scope>
</reference>
<dbReference type="EMBL" id="GBXM01060271">
    <property type="protein sequence ID" value="JAH48306.1"/>
    <property type="molecule type" value="Transcribed_RNA"/>
</dbReference>
<dbReference type="AlphaFoldDB" id="A0A0E9T3V7"/>
<organism evidence="1">
    <name type="scientific">Anguilla anguilla</name>
    <name type="common">European freshwater eel</name>
    <name type="synonym">Muraena anguilla</name>
    <dbReference type="NCBI Taxonomy" id="7936"/>
    <lineage>
        <taxon>Eukaryota</taxon>
        <taxon>Metazoa</taxon>
        <taxon>Chordata</taxon>
        <taxon>Craniata</taxon>
        <taxon>Vertebrata</taxon>
        <taxon>Euteleostomi</taxon>
        <taxon>Actinopterygii</taxon>
        <taxon>Neopterygii</taxon>
        <taxon>Teleostei</taxon>
        <taxon>Anguilliformes</taxon>
        <taxon>Anguillidae</taxon>
        <taxon>Anguilla</taxon>
    </lineage>
</organism>
<proteinExistence type="predicted"/>